<evidence type="ECO:0000313" key="1">
    <source>
        <dbReference type="EMBL" id="ALH95725.1"/>
    </source>
</evidence>
<evidence type="ECO:0000313" key="2">
    <source>
        <dbReference type="Proteomes" id="UP000064939"/>
    </source>
</evidence>
<protein>
    <recommendedName>
        <fullName evidence="3">Molybdopterin converting factor</fullName>
    </recommendedName>
</protein>
<gene>
    <name evidence="1" type="ORF">AOY20_09390</name>
</gene>
<dbReference type="Proteomes" id="UP000064939">
    <property type="component" value="Chromosome"/>
</dbReference>
<dbReference type="InterPro" id="IPR003749">
    <property type="entry name" value="ThiS/MoaD-like"/>
</dbReference>
<dbReference type="InterPro" id="IPR012675">
    <property type="entry name" value="Beta-grasp_dom_sf"/>
</dbReference>
<evidence type="ECO:0008006" key="3">
    <source>
        <dbReference type="Google" id="ProtNLM"/>
    </source>
</evidence>
<dbReference type="OrthoDB" id="9801945at2"/>
<dbReference type="RefSeq" id="WP_054581616.1">
    <property type="nucleotide sequence ID" value="NZ_CP012808.1"/>
</dbReference>
<sequence length="83" mass="9265">MIYIQYFGPLATELGTRAETLPWNNGGTTETLLTVLRSRNERWKKALAEEKIFKLVVEKRICHDLVNIPDGAEVAILPPVTGG</sequence>
<reference evidence="1 2" key="1">
    <citation type="journal article" date="2015" name="Int. J. Syst. Evol. Microbiol.">
        <title>Acinetobacter equi sp. nov. isolated from horse faeces.</title>
        <authorList>
            <person name="Poppel M.T."/>
            <person name="Skiebe E."/>
            <person name="Laue M."/>
            <person name="Bergmann H."/>
            <person name="Ebersberger I."/>
            <person name="Garn T."/>
            <person name="Fruth A."/>
            <person name="Baumgardt S."/>
            <person name="Busse H.J."/>
            <person name="Wilharm G."/>
        </authorList>
    </citation>
    <scope>NUCLEOTIDE SEQUENCE [LARGE SCALE GENOMIC DNA]</scope>
    <source>
        <strain evidence="1 2">114</strain>
    </source>
</reference>
<dbReference type="CDD" id="cd00754">
    <property type="entry name" value="Ubl_MoaD"/>
    <property type="match status" value="1"/>
</dbReference>
<dbReference type="Pfam" id="PF02597">
    <property type="entry name" value="ThiS"/>
    <property type="match status" value="1"/>
</dbReference>
<dbReference type="Gene3D" id="3.10.20.30">
    <property type="match status" value="1"/>
</dbReference>
<dbReference type="KEGG" id="aei:AOY20_09390"/>
<proteinExistence type="predicted"/>
<dbReference type="SUPFAM" id="SSF54285">
    <property type="entry name" value="MoaD/ThiS"/>
    <property type="match status" value="1"/>
</dbReference>
<accession>A0A0N9W2D4</accession>
<dbReference type="STRING" id="1324350.AOY20_09390"/>
<organism evidence="1 2">
    <name type="scientific">Acinetobacter equi</name>
    <dbReference type="NCBI Taxonomy" id="1324350"/>
    <lineage>
        <taxon>Bacteria</taxon>
        <taxon>Pseudomonadati</taxon>
        <taxon>Pseudomonadota</taxon>
        <taxon>Gammaproteobacteria</taxon>
        <taxon>Moraxellales</taxon>
        <taxon>Moraxellaceae</taxon>
        <taxon>Acinetobacter</taxon>
    </lineage>
</organism>
<dbReference type="InterPro" id="IPR016155">
    <property type="entry name" value="Mopterin_synth/thiamin_S_b"/>
</dbReference>
<keyword evidence="2" id="KW-1185">Reference proteome</keyword>
<name>A0A0N9W2D4_9GAMM</name>
<dbReference type="EMBL" id="CP012808">
    <property type="protein sequence ID" value="ALH95725.1"/>
    <property type="molecule type" value="Genomic_DNA"/>
</dbReference>
<dbReference type="AlphaFoldDB" id="A0A0N9W2D4"/>